<proteinExistence type="predicted"/>
<keyword evidence="2" id="KW-1185">Reference proteome</keyword>
<organism evidence="1 2">
    <name type="scientific">Persea americana</name>
    <name type="common">Avocado</name>
    <dbReference type="NCBI Taxonomy" id="3435"/>
    <lineage>
        <taxon>Eukaryota</taxon>
        <taxon>Viridiplantae</taxon>
        <taxon>Streptophyta</taxon>
        <taxon>Embryophyta</taxon>
        <taxon>Tracheophyta</taxon>
        <taxon>Spermatophyta</taxon>
        <taxon>Magnoliopsida</taxon>
        <taxon>Magnoliidae</taxon>
        <taxon>Laurales</taxon>
        <taxon>Lauraceae</taxon>
        <taxon>Persea</taxon>
    </lineage>
</organism>
<sequence length="73" mass="7942">MSTSSSASSVAVSVDDFSESDQGRRRADMAKTEIPVQEGKVCMKEKSGIRTPSAVRLALEFDGLNYFETLVSH</sequence>
<evidence type="ECO:0000313" key="1">
    <source>
        <dbReference type="EMBL" id="KAJ8632431.1"/>
    </source>
</evidence>
<dbReference type="Proteomes" id="UP001234297">
    <property type="component" value="Chromosome 8"/>
</dbReference>
<reference evidence="1 2" key="1">
    <citation type="journal article" date="2022" name="Hortic Res">
        <title>A haplotype resolved chromosomal level avocado genome allows analysis of novel avocado genes.</title>
        <authorList>
            <person name="Nath O."/>
            <person name="Fletcher S.J."/>
            <person name="Hayward A."/>
            <person name="Shaw L.M."/>
            <person name="Masouleh A.K."/>
            <person name="Furtado A."/>
            <person name="Henry R.J."/>
            <person name="Mitter N."/>
        </authorList>
    </citation>
    <scope>NUCLEOTIDE SEQUENCE [LARGE SCALE GENOMIC DNA]</scope>
    <source>
        <strain evidence="2">cv. Hass</strain>
    </source>
</reference>
<dbReference type="EMBL" id="CM056816">
    <property type="protein sequence ID" value="KAJ8632431.1"/>
    <property type="molecule type" value="Genomic_DNA"/>
</dbReference>
<gene>
    <name evidence="1" type="ORF">MRB53_025767</name>
</gene>
<evidence type="ECO:0000313" key="2">
    <source>
        <dbReference type="Proteomes" id="UP001234297"/>
    </source>
</evidence>
<accession>A0ACC2LG75</accession>
<comment type="caution">
    <text evidence="1">The sequence shown here is derived from an EMBL/GenBank/DDBJ whole genome shotgun (WGS) entry which is preliminary data.</text>
</comment>
<name>A0ACC2LG75_PERAE</name>
<protein>
    <submittedName>
        <fullName evidence="1">Uncharacterized protein</fullName>
    </submittedName>
</protein>